<gene>
    <name evidence="3" type="ORF">SAMN04488072_10749</name>
</gene>
<proteinExistence type="predicted"/>
<evidence type="ECO:0000259" key="2">
    <source>
        <dbReference type="Pfam" id="PF07331"/>
    </source>
</evidence>
<keyword evidence="1" id="KW-0812">Transmembrane</keyword>
<evidence type="ECO:0000256" key="1">
    <source>
        <dbReference type="SAM" id="Phobius"/>
    </source>
</evidence>
<dbReference type="OrthoDB" id="2970641at2"/>
<dbReference type="Proteomes" id="UP000198642">
    <property type="component" value="Unassembled WGS sequence"/>
</dbReference>
<feature type="transmembrane region" description="Helical" evidence="1">
    <location>
        <begin position="127"/>
        <end position="153"/>
    </location>
</feature>
<evidence type="ECO:0000313" key="4">
    <source>
        <dbReference type="Proteomes" id="UP000198642"/>
    </source>
</evidence>
<keyword evidence="1" id="KW-0472">Membrane</keyword>
<accession>A0A1I0YBW4</accession>
<feature type="transmembrane region" description="Helical" evidence="1">
    <location>
        <begin position="7"/>
        <end position="24"/>
    </location>
</feature>
<protein>
    <submittedName>
        <fullName evidence="3">Tripartite tricarboxylate transporter TctB family protein</fullName>
    </submittedName>
</protein>
<feature type="transmembrane region" description="Helical" evidence="1">
    <location>
        <begin position="86"/>
        <end position="107"/>
    </location>
</feature>
<reference evidence="3 4" key="1">
    <citation type="submission" date="2016-10" db="EMBL/GenBank/DDBJ databases">
        <authorList>
            <person name="de Groot N.N."/>
        </authorList>
    </citation>
    <scope>NUCLEOTIDE SEQUENCE [LARGE SCALE GENOMIC DNA]</scope>
    <source>
        <strain evidence="3 4">CGMCC 1.3702</strain>
    </source>
</reference>
<keyword evidence="4" id="KW-1185">Reference proteome</keyword>
<dbReference type="RefSeq" id="WP_090237229.1">
    <property type="nucleotide sequence ID" value="NZ_FOJW01000007.1"/>
</dbReference>
<dbReference type="STRING" id="237679.SAMN04488072_10749"/>
<dbReference type="InterPro" id="IPR009936">
    <property type="entry name" value="DUF1468"/>
</dbReference>
<feature type="domain" description="DUF1468" evidence="2">
    <location>
        <begin position="11"/>
        <end position="154"/>
    </location>
</feature>
<keyword evidence="1" id="KW-1133">Transmembrane helix</keyword>
<dbReference type="EMBL" id="FOJW01000007">
    <property type="protein sequence ID" value="SFB10885.1"/>
    <property type="molecule type" value="Genomic_DNA"/>
</dbReference>
<name>A0A1I0YBW4_9BACI</name>
<dbReference type="AlphaFoldDB" id="A0A1I0YBW4"/>
<feature type="transmembrane region" description="Helical" evidence="1">
    <location>
        <begin position="44"/>
        <end position="65"/>
    </location>
</feature>
<evidence type="ECO:0000313" key="3">
    <source>
        <dbReference type="EMBL" id="SFB10885.1"/>
    </source>
</evidence>
<organism evidence="3 4">
    <name type="scientific">Lentibacillus halodurans</name>
    <dbReference type="NCBI Taxonomy" id="237679"/>
    <lineage>
        <taxon>Bacteria</taxon>
        <taxon>Bacillati</taxon>
        <taxon>Bacillota</taxon>
        <taxon>Bacilli</taxon>
        <taxon>Bacillales</taxon>
        <taxon>Bacillaceae</taxon>
        <taxon>Lentibacillus</taxon>
    </lineage>
</organism>
<sequence length="159" mass="17832">MIKAKRDLLNAAAILVFCGFAYYGSSLITEKNLGKTEADLFPNIIIGTVAFLGLCLLASSVYRMIRGEGSKLNINLQKLFHENKKVILTFVLFGLYVFILGYIGYFLSSVLFLISLYFVLADNRQKLWVVLLGSIILTAILYLIFQWALSVFLPTGVLF</sequence>
<dbReference type="Pfam" id="PF07331">
    <property type="entry name" value="TctB"/>
    <property type="match status" value="1"/>
</dbReference>